<dbReference type="RefSeq" id="WP_218062055.1">
    <property type="nucleotide sequence ID" value="NZ_JABXXQ010000169.1"/>
</dbReference>
<proteinExistence type="predicted"/>
<dbReference type="EMBL" id="JABXXQ010000169">
    <property type="protein sequence ID" value="NVN30532.1"/>
    <property type="molecule type" value="Genomic_DNA"/>
</dbReference>
<organism evidence="1 2">
    <name type="scientific">Endobacter medicaginis</name>
    <dbReference type="NCBI Taxonomy" id="1181271"/>
    <lineage>
        <taxon>Bacteria</taxon>
        <taxon>Pseudomonadati</taxon>
        <taxon>Pseudomonadota</taxon>
        <taxon>Alphaproteobacteria</taxon>
        <taxon>Acetobacterales</taxon>
        <taxon>Acetobacteraceae</taxon>
        <taxon>Endobacter</taxon>
    </lineage>
</organism>
<accession>A0A850NT02</accession>
<dbReference type="Proteomes" id="UP000565205">
    <property type="component" value="Unassembled WGS sequence"/>
</dbReference>
<sequence length="157" mass="16866">VGDPLLIAVNNASPAADNALASRIGFDAVMAYASPMFTGLLPGPHPDAAQVLDAERRAWAARLAHSRLPPLVTASIGYDAWPWSGVEAGYHLDARAWRELLHQSFVRAQALPPGQPGHALLYVDNWNEYGEGHVIEPSLAWGSSALDVLGEVLRQGR</sequence>
<gene>
    <name evidence="1" type="ORF">HUK83_09325</name>
</gene>
<evidence type="ECO:0000313" key="1">
    <source>
        <dbReference type="EMBL" id="NVN30532.1"/>
    </source>
</evidence>
<protein>
    <submittedName>
        <fullName evidence="1">Uncharacterized protein</fullName>
    </submittedName>
</protein>
<comment type="caution">
    <text evidence="1">The sequence shown here is derived from an EMBL/GenBank/DDBJ whole genome shotgun (WGS) entry which is preliminary data.</text>
</comment>
<evidence type="ECO:0000313" key="2">
    <source>
        <dbReference type="Proteomes" id="UP000565205"/>
    </source>
</evidence>
<feature type="non-terminal residue" evidence="1">
    <location>
        <position position="1"/>
    </location>
</feature>
<reference evidence="1 2" key="1">
    <citation type="submission" date="2020-06" db="EMBL/GenBank/DDBJ databases">
        <title>Description of novel acetic acid bacteria.</title>
        <authorList>
            <person name="Sombolestani A."/>
        </authorList>
    </citation>
    <scope>NUCLEOTIDE SEQUENCE [LARGE SCALE GENOMIC DNA]</scope>
    <source>
        <strain evidence="1 2">LMG 26838</strain>
    </source>
</reference>
<dbReference type="AlphaFoldDB" id="A0A850NT02"/>
<name>A0A850NT02_9PROT</name>
<dbReference type="Gene3D" id="3.20.20.80">
    <property type="entry name" value="Glycosidases"/>
    <property type="match status" value="1"/>
</dbReference>